<keyword evidence="5" id="KW-1185">Reference proteome</keyword>
<evidence type="ECO:0000313" key="5">
    <source>
        <dbReference type="Proteomes" id="UP001142393"/>
    </source>
</evidence>
<dbReference type="AlphaFoldDB" id="A0A9W8U1W1"/>
<dbReference type="Proteomes" id="UP001142393">
    <property type="component" value="Unassembled WGS sequence"/>
</dbReference>
<feature type="signal peptide" evidence="2">
    <location>
        <begin position="1"/>
        <end position="19"/>
    </location>
</feature>
<evidence type="ECO:0000313" key="4">
    <source>
        <dbReference type="EMBL" id="KAJ3982510.1"/>
    </source>
</evidence>
<evidence type="ECO:0000256" key="1">
    <source>
        <dbReference type="SAM" id="MobiDB-lite"/>
    </source>
</evidence>
<evidence type="ECO:0000256" key="2">
    <source>
        <dbReference type="SAM" id="SignalP"/>
    </source>
</evidence>
<dbReference type="Proteomes" id="UP001163850">
    <property type="component" value="Unassembled WGS sequence"/>
</dbReference>
<feature type="region of interest" description="Disordered" evidence="1">
    <location>
        <begin position="27"/>
        <end position="47"/>
    </location>
</feature>
<gene>
    <name evidence="3" type="ORF">DFH05DRAFT_1477072</name>
    <name evidence="4" type="ORF">F5890DRAFT_359476</name>
</gene>
<protein>
    <submittedName>
        <fullName evidence="3">Uncharacterized protein</fullName>
    </submittedName>
</protein>
<feature type="chain" id="PRO_5044703738" evidence="2">
    <location>
        <begin position="20"/>
        <end position="166"/>
    </location>
</feature>
<reference evidence="4" key="2">
    <citation type="submission" date="2022-08" db="EMBL/GenBank/DDBJ databases">
        <authorList>
            <consortium name="DOE Joint Genome Institute"/>
            <person name="Min B."/>
            <person name="Riley R."/>
            <person name="Sierra-Patev S."/>
            <person name="Naranjo-Ortiz M."/>
            <person name="Looney B."/>
            <person name="Konkel Z."/>
            <person name="Slot J.C."/>
            <person name="Sakamoto Y."/>
            <person name="Steenwyk J.L."/>
            <person name="Rokas A."/>
            <person name="Carro J."/>
            <person name="Camarero S."/>
            <person name="Ferreira P."/>
            <person name="Molpeceres G."/>
            <person name="Ruiz-Duenas F.J."/>
            <person name="Serrano A."/>
            <person name="Henrissat B."/>
            <person name="Drula E."/>
            <person name="Hughes K.W."/>
            <person name="Mata J.L."/>
            <person name="Ishikawa N.K."/>
            <person name="Vargas-Isla R."/>
            <person name="Ushijima S."/>
            <person name="Smith C.A."/>
            <person name="Ahrendt S."/>
            <person name="Andreopoulos W."/>
            <person name="He G."/>
            <person name="Labutti K."/>
            <person name="Lipzen A."/>
            <person name="Ng V."/>
            <person name="Sandor L."/>
            <person name="Barry K."/>
            <person name="Martinez A.T."/>
            <person name="Xiao Y."/>
            <person name="Gibbons J.G."/>
            <person name="Terashima K."/>
            <person name="Hibbett D.S."/>
            <person name="Grigoriev I.V."/>
        </authorList>
    </citation>
    <scope>NUCLEOTIDE SEQUENCE</scope>
    <source>
        <strain evidence="4">TFB7829</strain>
    </source>
</reference>
<organism evidence="3 5">
    <name type="scientific">Lentinula detonsa</name>
    <dbReference type="NCBI Taxonomy" id="2804962"/>
    <lineage>
        <taxon>Eukaryota</taxon>
        <taxon>Fungi</taxon>
        <taxon>Dikarya</taxon>
        <taxon>Basidiomycota</taxon>
        <taxon>Agaricomycotina</taxon>
        <taxon>Agaricomycetes</taxon>
        <taxon>Agaricomycetidae</taxon>
        <taxon>Agaricales</taxon>
        <taxon>Marasmiineae</taxon>
        <taxon>Omphalotaceae</taxon>
        <taxon>Lentinula</taxon>
    </lineage>
</organism>
<reference evidence="3 5" key="3">
    <citation type="journal article" date="2023" name="Proc. Natl. Acad. Sci. U.S.A.">
        <title>A global phylogenomic analysis of the shiitake genus Lentinula.</title>
        <authorList>
            <person name="Sierra-Patev S."/>
            <person name="Min B."/>
            <person name="Naranjo-Ortiz M."/>
            <person name="Looney B."/>
            <person name="Konkel Z."/>
            <person name="Slot J.C."/>
            <person name="Sakamoto Y."/>
            <person name="Steenwyk J.L."/>
            <person name="Rokas A."/>
            <person name="Carro J."/>
            <person name="Camarero S."/>
            <person name="Ferreira P."/>
            <person name="Molpeceres G."/>
            <person name="Ruiz-Duenas F.J."/>
            <person name="Serrano A."/>
            <person name="Henrissat B."/>
            <person name="Drula E."/>
            <person name="Hughes K.W."/>
            <person name="Mata J.L."/>
            <person name="Ishikawa N.K."/>
            <person name="Vargas-Isla R."/>
            <person name="Ushijima S."/>
            <person name="Smith C.A."/>
            <person name="Donoghue J."/>
            <person name="Ahrendt S."/>
            <person name="Andreopoulos W."/>
            <person name="He G."/>
            <person name="LaButti K."/>
            <person name="Lipzen A."/>
            <person name="Ng V."/>
            <person name="Riley R."/>
            <person name="Sandor L."/>
            <person name="Barry K."/>
            <person name="Martinez A.T."/>
            <person name="Xiao Y."/>
            <person name="Gibbons J.G."/>
            <person name="Terashima K."/>
            <person name="Grigoriev I.V."/>
            <person name="Hibbett D."/>
        </authorList>
    </citation>
    <scope>NUCLEOTIDE SEQUENCE [LARGE SCALE GENOMIC DNA]</scope>
    <source>
        <strain evidence="3 5">TFB7810</strain>
    </source>
</reference>
<reference evidence="3" key="1">
    <citation type="submission" date="2022-08" db="EMBL/GenBank/DDBJ databases">
        <authorList>
            <consortium name="DOE Joint Genome Institute"/>
            <person name="Min B."/>
            <person name="Sierra-Patev S."/>
            <person name="Naranjo-Ortiz M."/>
            <person name="Looney B."/>
            <person name="Konkel Z."/>
            <person name="Slot J.C."/>
            <person name="Sakamoto Y."/>
            <person name="Steenwyk J.L."/>
            <person name="Rokas A."/>
            <person name="Carro J."/>
            <person name="Camarero S."/>
            <person name="Ferreira P."/>
            <person name="Molpeceres G."/>
            <person name="Ruiz-duenas F.J."/>
            <person name="Serrano A."/>
            <person name="Henrissat B."/>
            <person name="Drula E."/>
            <person name="Hughes K.W."/>
            <person name="Mata J.L."/>
            <person name="Ishikawa N.K."/>
            <person name="Vargas-Isla R."/>
            <person name="Ushijima S."/>
            <person name="Smith C.A."/>
            <person name="Ahrendt S."/>
            <person name="Andreopoulos W."/>
            <person name="He G."/>
            <person name="LaButti K."/>
            <person name="Lipzen A."/>
            <person name="Ng V."/>
            <person name="Riley R."/>
            <person name="Sandor L."/>
            <person name="Barry K."/>
            <person name="Martinez A.T."/>
            <person name="Xiao Y."/>
            <person name="Gibbons J.G."/>
            <person name="Terashima K."/>
            <person name="Hibbett D.S."/>
            <person name="Grigoriev I.V."/>
        </authorList>
    </citation>
    <scope>NUCLEOTIDE SEQUENCE</scope>
    <source>
        <strain evidence="3">TFB7810</strain>
    </source>
</reference>
<dbReference type="EMBL" id="MU802059">
    <property type="protein sequence ID" value="KAJ3982510.1"/>
    <property type="molecule type" value="Genomic_DNA"/>
</dbReference>
<keyword evidence="2" id="KW-0732">Signal</keyword>
<accession>A0AA38UQA2</accession>
<evidence type="ECO:0000313" key="3">
    <source>
        <dbReference type="EMBL" id="KAJ3749515.1"/>
    </source>
</evidence>
<sequence>MRLLLAALALLGLAPFMHAMPKGPNSGALMNAHGPPSPSNQKVNSPGSVPVTVRVKFPKPFGGEKFASPVSSIGSKKVEEAMSRLIATHKKMYQDQEDLNRLRVMPLEYVNEFSEPQDPSLSGFFKVHISGLFYPCFEPCYYQVPYDTRKMPRMYMVTAKDYEDGY</sequence>
<dbReference type="EMBL" id="JANVFU010000002">
    <property type="protein sequence ID" value="KAJ3749515.1"/>
    <property type="molecule type" value="Genomic_DNA"/>
</dbReference>
<comment type="caution">
    <text evidence="3">The sequence shown here is derived from an EMBL/GenBank/DDBJ whole genome shotgun (WGS) entry which is preliminary data.</text>
</comment>
<proteinExistence type="predicted"/>
<accession>A0A9W8U1W1</accession>
<name>A0A9W8U1W1_9AGAR</name>